<feature type="domain" description="ZBR-type" evidence="8">
    <location>
        <begin position="525"/>
        <end position="573"/>
    </location>
</feature>
<feature type="region of interest" description="Disordered" evidence="7">
    <location>
        <begin position="305"/>
        <end position="359"/>
    </location>
</feature>
<evidence type="ECO:0000313" key="10">
    <source>
        <dbReference type="Proteomes" id="UP000694397"/>
    </source>
</evidence>
<dbReference type="InterPro" id="IPR047147">
    <property type="entry name" value="FBX5_43"/>
</dbReference>
<evidence type="ECO:0000256" key="5">
    <source>
        <dbReference type="ARBA" id="ARBA00022833"/>
    </source>
</evidence>
<feature type="compositionally biased region" description="Basic and acidic residues" evidence="7">
    <location>
        <begin position="32"/>
        <end position="47"/>
    </location>
</feature>
<dbReference type="GO" id="GO:0008270">
    <property type="term" value="F:zinc ion binding"/>
    <property type="evidence" value="ECO:0007669"/>
    <property type="project" value="UniProtKB-KW"/>
</dbReference>
<evidence type="ECO:0000259" key="8">
    <source>
        <dbReference type="PROSITE" id="PS51872"/>
    </source>
</evidence>
<feature type="compositionally biased region" description="Polar residues" evidence="7">
    <location>
        <begin position="115"/>
        <end position="124"/>
    </location>
</feature>
<feature type="region of interest" description="Disordered" evidence="7">
    <location>
        <begin position="1"/>
        <end position="53"/>
    </location>
</feature>
<dbReference type="GO" id="GO:0016567">
    <property type="term" value="P:protein ubiquitination"/>
    <property type="evidence" value="ECO:0007669"/>
    <property type="project" value="UniProtKB-UniPathway"/>
</dbReference>
<evidence type="ECO:0000256" key="7">
    <source>
        <dbReference type="SAM" id="MobiDB-lite"/>
    </source>
</evidence>
<dbReference type="GeneTree" id="ENSGT00530000063692"/>
<keyword evidence="10" id="KW-1185">Reference proteome</keyword>
<dbReference type="GO" id="GO:0045835">
    <property type="term" value="P:negative regulation of meiotic nuclear division"/>
    <property type="evidence" value="ECO:0007669"/>
    <property type="project" value="InterPro"/>
</dbReference>
<dbReference type="CDD" id="cd20365">
    <property type="entry name" value="BRcat_RBR_FBXO43"/>
    <property type="match status" value="1"/>
</dbReference>
<dbReference type="Ensembl" id="ENSSFOT00015011134.2">
    <property type="protein sequence ID" value="ENSSFOP00015010985.2"/>
    <property type="gene ID" value="ENSSFOG00015007114.2"/>
</dbReference>
<evidence type="ECO:0000256" key="4">
    <source>
        <dbReference type="ARBA" id="ARBA00022786"/>
    </source>
</evidence>
<feature type="compositionally biased region" description="Basic and acidic residues" evidence="7">
    <location>
        <begin position="310"/>
        <end position="330"/>
    </location>
</feature>
<dbReference type="Proteomes" id="UP000694397">
    <property type="component" value="Chromosome 18"/>
</dbReference>
<evidence type="ECO:0000256" key="3">
    <source>
        <dbReference type="ARBA" id="ARBA00022771"/>
    </source>
</evidence>
<reference evidence="9 10" key="1">
    <citation type="submission" date="2019-04" db="EMBL/GenBank/DDBJ databases">
        <authorList>
            <consortium name="Wellcome Sanger Institute Data Sharing"/>
        </authorList>
    </citation>
    <scope>NUCLEOTIDE SEQUENCE [LARGE SCALE GENOMIC DNA]</scope>
</reference>
<evidence type="ECO:0000256" key="1">
    <source>
        <dbReference type="ARBA" id="ARBA00004906"/>
    </source>
</evidence>
<keyword evidence="2" id="KW-0479">Metal-binding</keyword>
<dbReference type="GO" id="GO:0005634">
    <property type="term" value="C:nucleus"/>
    <property type="evidence" value="ECO:0007669"/>
    <property type="project" value="TreeGrafter"/>
</dbReference>
<name>A0A8C9RCD9_SCLFO</name>
<dbReference type="FunFam" id="2.20.25.20:FF:000006">
    <property type="entry name" value="F-box only protein 5"/>
    <property type="match status" value="1"/>
</dbReference>
<dbReference type="GO" id="GO:0007088">
    <property type="term" value="P:regulation of mitotic nuclear division"/>
    <property type="evidence" value="ECO:0007669"/>
    <property type="project" value="InterPro"/>
</dbReference>
<accession>A0A8C9RCD9</accession>
<evidence type="ECO:0000256" key="2">
    <source>
        <dbReference type="ARBA" id="ARBA00022723"/>
    </source>
</evidence>
<protein>
    <submittedName>
        <fullName evidence="9">F-box protein 43</fullName>
    </submittedName>
</protein>
<dbReference type="Gene3D" id="2.20.25.20">
    <property type="match status" value="1"/>
</dbReference>
<evidence type="ECO:0000313" key="9">
    <source>
        <dbReference type="Ensembl" id="ENSSFOP00015010985.2"/>
    </source>
</evidence>
<dbReference type="InterPro" id="IPR044064">
    <property type="entry name" value="ZF_ZBR"/>
</dbReference>
<keyword evidence="5" id="KW-0862">Zinc</keyword>
<proteinExistence type="predicted"/>
<sequence length="597" mass="65456">MDRSFNSAALPRSAKNKDRALFRDSGYGEGPRAPKVEAAEAKDDMPKENLSSNLSFDSLGKIRLRDSVRGAGNGAKKESLSFTSWCDTPKISKKDASLRRRLLISKAAVDGKTGNAKTSQSRLVPSSDVPGSKDDDDDDSDGIHDSPDNRLFEALATSTLKAEELALSCRNRRLAFSQVKTSTLKDGHHNFTQPLLFGAQDAGLPADEADLNDSIIYSIPNLLTPELLETPCSGKLLTPTNFQTPMNNLATNLADSLSVLSTPSFTPIGKLDISASEDSGFTSLSLDKSQDSSVDHDGSFQELLQQSASRGKDTPRLAELKRRPMLERQRRLPTLREGGSQSEEELRAPESASRKDKNLLKGQEALRAEEDDELFLEKTPLGATSTKLEDLSLTPALQMVHALCQRSATLLSPWANLQELLNLSEGDEAFRTTMPLEGLIGRKMGLEKLDILAELKSRSLRHILGKILNFLSSEDLYSRLNALSRSALRSVQPQSRTPIICTSVSDSVSHPSSIQVAKTLFHDECLRPCPRCQHPAKCHSVRREGVCSQEDCAYQFCTACLCAYHGSKECASGSAKRRSRKEVLPGSTQSKRNLRRL</sequence>
<feature type="region of interest" description="Disordered" evidence="7">
    <location>
        <begin position="111"/>
        <end position="148"/>
    </location>
</feature>
<dbReference type="PROSITE" id="PS51872">
    <property type="entry name" value="ZF_ZBR"/>
    <property type="match status" value="1"/>
</dbReference>
<reference evidence="9" key="3">
    <citation type="submission" date="2025-09" db="UniProtKB">
        <authorList>
            <consortium name="Ensembl"/>
        </authorList>
    </citation>
    <scope>IDENTIFICATION</scope>
</reference>
<dbReference type="UniPathway" id="UPA00143"/>
<organism evidence="9 10">
    <name type="scientific">Scleropages formosus</name>
    <name type="common">Asian bonytongue</name>
    <name type="synonym">Osteoglossum formosum</name>
    <dbReference type="NCBI Taxonomy" id="113540"/>
    <lineage>
        <taxon>Eukaryota</taxon>
        <taxon>Metazoa</taxon>
        <taxon>Chordata</taxon>
        <taxon>Craniata</taxon>
        <taxon>Vertebrata</taxon>
        <taxon>Euteleostomi</taxon>
        <taxon>Actinopterygii</taxon>
        <taxon>Neopterygii</taxon>
        <taxon>Teleostei</taxon>
        <taxon>Osteoglossocephala</taxon>
        <taxon>Osteoglossomorpha</taxon>
        <taxon>Osteoglossiformes</taxon>
        <taxon>Osteoglossidae</taxon>
        <taxon>Scleropages</taxon>
    </lineage>
</organism>
<comment type="pathway">
    <text evidence="1">Protein modification; protein ubiquitination.</text>
</comment>
<dbReference type="PANTHER" id="PTHR15493">
    <property type="entry name" value="F-BOX ONLY PROTEIN 5 AND 43"/>
    <property type="match status" value="1"/>
</dbReference>
<dbReference type="OrthoDB" id="9984940at2759"/>
<evidence type="ECO:0000256" key="6">
    <source>
        <dbReference type="PROSITE-ProRule" id="PRU01220"/>
    </source>
</evidence>
<dbReference type="PANTHER" id="PTHR15493:SF1">
    <property type="entry name" value="F-BOX ONLY PROTEIN 43"/>
    <property type="match status" value="1"/>
</dbReference>
<keyword evidence="4" id="KW-0833">Ubl conjugation pathway</keyword>
<gene>
    <name evidence="9" type="primary">FBXO43</name>
    <name evidence="9" type="synonym">fbxo43</name>
</gene>
<feature type="compositionally biased region" description="Basic and acidic residues" evidence="7">
    <location>
        <begin position="344"/>
        <end position="359"/>
    </location>
</feature>
<reference evidence="9" key="2">
    <citation type="submission" date="2025-08" db="UniProtKB">
        <authorList>
            <consortium name="Ensembl"/>
        </authorList>
    </citation>
    <scope>IDENTIFICATION</scope>
</reference>
<keyword evidence="3 6" id="KW-0863">Zinc-finger</keyword>
<dbReference type="AlphaFoldDB" id="A0A8C9RCD9"/>